<feature type="region of interest" description="Disordered" evidence="8">
    <location>
        <begin position="494"/>
        <end position="542"/>
    </location>
</feature>
<sequence length="890" mass="96243">MATLIPSSPLHSQLSILSSSQLPSPRTLIREISTAQAGAKAKQAAALKPDIWEIPDSQDEEERLPPAPKAKKAATKKRAAPGTTTKITAARKTKPKADVALKAKSTNRDVRLGLKSKYFVDSGDIQEPEKAKPVRKTATRKKTAASATATAAKSTKKKASPKGKSKAFAETETSKAVSPTVEDLLRSSPPPGRRQWTPVEDTITTAFDLQSGEASAELTPETDNFSNKIGALAYRSESSQDRELLTSAQPESGFGLGFTRKRRIEMLDLTNHKTQPKEFAPKAKKPKKRPATLTERSSAFYRKDAPPSSAITSFFSSTKKTTSDSSKYPTLDSATTKRKRNDEAVRVELLSPTSAKKRLDSQGFFFGTLSQLEKDLHDSEDEYSGLISPVKSVDTGPNTAGFNSITSRATVTGGLWDAANRDLDGGLLRGTGNGDVLDTESYQPATIPKLVLPSSLDLPKSEDDFYDIGSVLSTKLPSPKRTVIIDLTSSPAVHVRASQPLDRTQSPPLPSSFRRANSIQRIAPRSISPSLPPRPSISADSSLAAATARSLTTSSATAAAKKRQTVSLASPPPAPASRTTQTTSDIPKMPDFGGYLKSELQSELKKYGFKKITSRAAMITTMEKCWLAQNPSAQKPQGSSEDSEPEPAKRPRGRPRKTASMESDGTAEQTTTGPRARSTSKEPKKTTSKAVEPRGRPASKGSDDAPHATEARARSASKDRDVVANPRGRAASKALDDTLQPVHAKSRSRSASKDPDVASREKTKSRGRAASPKVRKGKKSRSRSSSRGRKKQVTRVKKTGRDESETTELYAKISEAVRVNGKSKDSFHHCILMYDPVILEDLTIWLNTKGLGTVGIDEEVSLDDVRGWCDANGVCALARQTQRGLERKRY</sequence>
<feature type="compositionally biased region" description="Basic and acidic residues" evidence="8">
    <location>
        <begin position="679"/>
        <end position="722"/>
    </location>
</feature>
<proteinExistence type="inferred from homology"/>
<dbReference type="GO" id="GO:0033557">
    <property type="term" value="C:Slx1-Slx4 complex"/>
    <property type="evidence" value="ECO:0007669"/>
    <property type="project" value="InterPro"/>
</dbReference>
<feature type="region of interest" description="Disordered" evidence="8">
    <location>
        <begin position="238"/>
        <end position="257"/>
    </location>
</feature>
<organism evidence="9 10">
    <name type="scientific">Sphaerosporella brunnea</name>
    <dbReference type="NCBI Taxonomy" id="1250544"/>
    <lineage>
        <taxon>Eukaryota</taxon>
        <taxon>Fungi</taxon>
        <taxon>Dikarya</taxon>
        <taxon>Ascomycota</taxon>
        <taxon>Pezizomycotina</taxon>
        <taxon>Pezizomycetes</taxon>
        <taxon>Pezizales</taxon>
        <taxon>Pyronemataceae</taxon>
        <taxon>Sphaerosporella</taxon>
    </lineage>
</organism>
<feature type="region of interest" description="Disordered" evidence="8">
    <location>
        <begin position="275"/>
        <end position="306"/>
    </location>
</feature>
<dbReference type="AlphaFoldDB" id="A0A5J5F6I0"/>
<comment type="subcellular location">
    <subcellularLocation>
        <location evidence="1">Nucleus</location>
    </subcellularLocation>
</comment>
<comment type="caution">
    <text evidence="9">The sequence shown here is derived from an EMBL/GenBank/DDBJ whole genome shotgun (WGS) entry which is preliminary data.</text>
</comment>
<accession>A0A5J5F6I0</accession>
<evidence type="ECO:0000256" key="3">
    <source>
        <dbReference type="ARBA" id="ARBA00022763"/>
    </source>
</evidence>
<evidence type="ECO:0000256" key="1">
    <source>
        <dbReference type="ARBA" id="ARBA00004123"/>
    </source>
</evidence>
<feature type="region of interest" description="Disordered" evidence="8">
    <location>
        <begin position="123"/>
        <end position="199"/>
    </location>
</feature>
<keyword evidence="5" id="KW-0234">DNA repair</keyword>
<evidence type="ECO:0000256" key="2">
    <source>
        <dbReference type="ARBA" id="ARBA00006661"/>
    </source>
</evidence>
<reference evidence="9 10" key="1">
    <citation type="submission" date="2019-09" db="EMBL/GenBank/DDBJ databases">
        <title>Draft genome of the ectomycorrhizal ascomycete Sphaerosporella brunnea.</title>
        <authorList>
            <consortium name="DOE Joint Genome Institute"/>
            <person name="Benucci G.M."/>
            <person name="Marozzi G."/>
            <person name="Antonielli L."/>
            <person name="Sanchez S."/>
            <person name="Marco P."/>
            <person name="Wang X."/>
            <person name="Falini L.B."/>
            <person name="Barry K."/>
            <person name="Haridas S."/>
            <person name="Lipzen A."/>
            <person name="Labutti K."/>
            <person name="Grigoriev I.V."/>
            <person name="Murat C."/>
            <person name="Martin F."/>
            <person name="Albertini E."/>
            <person name="Donnini D."/>
            <person name="Bonito G."/>
        </authorList>
    </citation>
    <scope>NUCLEOTIDE SEQUENCE [LARGE SCALE GENOMIC DNA]</scope>
    <source>
        <strain evidence="9 10">Sb_GMNB300</strain>
    </source>
</reference>
<feature type="compositionally biased region" description="Low complexity" evidence="8">
    <location>
        <begin position="144"/>
        <end position="153"/>
    </location>
</feature>
<feature type="region of interest" description="Disordered" evidence="8">
    <location>
        <begin position="630"/>
        <end position="805"/>
    </location>
</feature>
<evidence type="ECO:0000313" key="9">
    <source>
        <dbReference type="EMBL" id="KAA8911832.1"/>
    </source>
</evidence>
<dbReference type="InterPro" id="IPR018574">
    <property type="entry name" value="Structure-sp_endonuc_su_Slx4"/>
</dbReference>
<feature type="compositionally biased region" description="Basic and acidic residues" evidence="8">
    <location>
        <begin position="95"/>
        <end position="106"/>
    </location>
</feature>
<evidence type="ECO:0000256" key="6">
    <source>
        <dbReference type="ARBA" id="ARBA00023242"/>
    </source>
</evidence>
<feature type="compositionally biased region" description="Basic residues" evidence="8">
    <location>
        <begin position="765"/>
        <end position="798"/>
    </location>
</feature>
<feature type="compositionally biased region" description="Basic residues" evidence="8">
    <location>
        <begin position="154"/>
        <end position="165"/>
    </location>
</feature>
<keyword evidence="4" id="KW-0233">DNA recombination</keyword>
<dbReference type="Pfam" id="PF09494">
    <property type="entry name" value="Slx4"/>
    <property type="match status" value="1"/>
</dbReference>
<keyword evidence="6" id="KW-0539">Nucleus</keyword>
<evidence type="ECO:0000256" key="5">
    <source>
        <dbReference type="ARBA" id="ARBA00023204"/>
    </source>
</evidence>
<keyword evidence="10" id="KW-1185">Reference proteome</keyword>
<dbReference type="CDD" id="cd22999">
    <property type="entry name" value="SAP_SLX4"/>
    <property type="match status" value="1"/>
</dbReference>
<dbReference type="EMBL" id="VXIS01000031">
    <property type="protein sequence ID" value="KAA8911832.1"/>
    <property type="molecule type" value="Genomic_DNA"/>
</dbReference>
<dbReference type="OrthoDB" id="5349119at2759"/>
<feature type="region of interest" description="Disordered" evidence="8">
    <location>
        <begin position="40"/>
        <end position="106"/>
    </location>
</feature>
<evidence type="ECO:0000313" key="10">
    <source>
        <dbReference type="Proteomes" id="UP000326924"/>
    </source>
</evidence>
<feature type="compositionally biased region" description="Polar residues" evidence="8">
    <location>
        <begin position="630"/>
        <end position="640"/>
    </location>
</feature>
<feature type="compositionally biased region" description="Polar residues" evidence="8">
    <location>
        <begin position="660"/>
        <end position="673"/>
    </location>
</feature>
<dbReference type="Proteomes" id="UP000326924">
    <property type="component" value="Unassembled WGS sequence"/>
</dbReference>
<dbReference type="GO" id="GO:0006260">
    <property type="term" value="P:DNA replication"/>
    <property type="evidence" value="ECO:0007669"/>
    <property type="project" value="InterPro"/>
</dbReference>
<name>A0A5J5F6I0_9PEZI</name>
<feature type="region of interest" description="Disordered" evidence="8">
    <location>
        <begin position="554"/>
        <end position="590"/>
    </location>
</feature>
<comment type="similarity">
    <text evidence="2">Belongs to the SLX4 family.</text>
</comment>
<evidence type="ECO:0000256" key="8">
    <source>
        <dbReference type="SAM" id="MobiDB-lite"/>
    </source>
</evidence>
<keyword evidence="3" id="KW-0227">DNA damage</keyword>
<dbReference type="InParanoid" id="A0A5J5F6I0"/>
<feature type="compositionally biased region" description="Basic residues" evidence="8">
    <location>
        <begin position="69"/>
        <end position="79"/>
    </location>
</feature>
<evidence type="ECO:0000256" key="4">
    <source>
        <dbReference type="ARBA" id="ARBA00023172"/>
    </source>
</evidence>
<evidence type="ECO:0000256" key="7">
    <source>
        <dbReference type="ARBA" id="ARBA00029496"/>
    </source>
</evidence>
<feature type="region of interest" description="Disordered" evidence="8">
    <location>
        <begin position="1"/>
        <end position="23"/>
    </location>
</feature>
<dbReference type="GO" id="GO:0006281">
    <property type="term" value="P:DNA repair"/>
    <property type="evidence" value="ECO:0007669"/>
    <property type="project" value="UniProtKB-KW"/>
</dbReference>
<dbReference type="GO" id="GO:0006310">
    <property type="term" value="P:DNA recombination"/>
    <property type="evidence" value="ECO:0007669"/>
    <property type="project" value="UniProtKB-KW"/>
</dbReference>
<feature type="region of interest" description="Disordered" evidence="8">
    <location>
        <begin position="319"/>
        <end position="339"/>
    </location>
</feature>
<gene>
    <name evidence="9" type="ORF">FN846DRAFT_887539</name>
</gene>
<feature type="compositionally biased region" description="Basic and acidic residues" evidence="8">
    <location>
        <begin position="751"/>
        <end position="764"/>
    </location>
</feature>
<protein>
    <recommendedName>
        <fullName evidence="7">Structure-specific endonuclease subunit SLX4</fullName>
    </recommendedName>
</protein>
<feature type="compositionally biased region" description="Basic residues" evidence="8">
    <location>
        <begin position="133"/>
        <end position="143"/>
    </location>
</feature>